<name>A0A3M0C850_9PROT</name>
<dbReference type="OrthoDB" id="8454510at2"/>
<comment type="caution">
    <text evidence="2">The sequence shown here is derived from an EMBL/GenBank/DDBJ whole genome shotgun (WGS) entry which is preliminary data.</text>
</comment>
<accession>A0A3M0C850</accession>
<organism evidence="2 3">
    <name type="scientific">Eilatimonas milleporae</name>
    <dbReference type="NCBI Taxonomy" id="911205"/>
    <lineage>
        <taxon>Bacteria</taxon>
        <taxon>Pseudomonadati</taxon>
        <taxon>Pseudomonadota</taxon>
        <taxon>Alphaproteobacteria</taxon>
        <taxon>Kordiimonadales</taxon>
        <taxon>Kordiimonadaceae</taxon>
        <taxon>Eilatimonas</taxon>
    </lineage>
</organism>
<evidence type="ECO:0000313" key="3">
    <source>
        <dbReference type="Proteomes" id="UP000271227"/>
    </source>
</evidence>
<evidence type="ECO:0000313" key="2">
    <source>
        <dbReference type="EMBL" id="RMB04877.1"/>
    </source>
</evidence>
<sequence>MGLQDWGVILALMLSGAALALEVRRWFEDKPRLRLDLIEDMAMVYDDDGRPKLALRATNIGRVPTTVTNLLVHTAGPCWHRIRGKWAMTAVVMRQPVGKEPPVEIGVNKTWTGSVVYNERMTADRQKGILYVGVQTTHRDKPYMIRVKPKQHTDHAELERSTLATPAPADPKG</sequence>
<protein>
    <submittedName>
        <fullName evidence="2">Uncharacterized protein</fullName>
    </submittedName>
</protein>
<dbReference type="RefSeq" id="WP_121939135.1">
    <property type="nucleotide sequence ID" value="NZ_REFR01000012.1"/>
</dbReference>
<evidence type="ECO:0000256" key="1">
    <source>
        <dbReference type="SAM" id="MobiDB-lite"/>
    </source>
</evidence>
<feature type="compositionally biased region" description="Basic and acidic residues" evidence="1">
    <location>
        <begin position="151"/>
        <end position="160"/>
    </location>
</feature>
<gene>
    <name evidence="2" type="ORF">BXY39_2448</name>
</gene>
<reference evidence="2 3" key="1">
    <citation type="submission" date="2018-10" db="EMBL/GenBank/DDBJ databases">
        <title>Genomic Encyclopedia of Archaeal and Bacterial Type Strains, Phase II (KMG-II): from individual species to whole genera.</title>
        <authorList>
            <person name="Goeker M."/>
        </authorList>
    </citation>
    <scope>NUCLEOTIDE SEQUENCE [LARGE SCALE GENOMIC DNA]</scope>
    <source>
        <strain evidence="2 3">DSM 25217</strain>
    </source>
</reference>
<dbReference type="AlphaFoldDB" id="A0A3M0C850"/>
<dbReference type="EMBL" id="REFR01000012">
    <property type="protein sequence ID" value="RMB04877.1"/>
    <property type="molecule type" value="Genomic_DNA"/>
</dbReference>
<proteinExistence type="predicted"/>
<feature type="region of interest" description="Disordered" evidence="1">
    <location>
        <begin position="150"/>
        <end position="173"/>
    </location>
</feature>
<dbReference type="Proteomes" id="UP000271227">
    <property type="component" value="Unassembled WGS sequence"/>
</dbReference>
<dbReference type="InParanoid" id="A0A3M0C850"/>
<keyword evidence="3" id="KW-1185">Reference proteome</keyword>